<dbReference type="AlphaFoldDB" id="A6HRW5"/>
<organism evidence="1 2">
    <name type="scientific">Rattus norvegicus</name>
    <name type="common">Rat</name>
    <dbReference type="NCBI Taxonomy" id="10116"/>
    <lineage>
        <taxon>Eukaryota</taxon>
        <taxon>Metazoa</taxon>
        <taxon>Chordata</taxon>
        <taxon>Craniata</taxon>
        <taxon>Vertebrata</taxon>
        <taxon>Euteleostomi</taxon>
        <taxon>Mammalia</taxon>
        <taxon>Eutheria</taxon>
        <taxon>Euarchontoglires</taxon>
        <taxon>Glires</taxon>
        <taxon>Rodentia</taxon>
        <taxon>Myomorpha</taxon>
        <taxon>Muroidea</taxon>
        <taxon>Muridae</taxon>
        <taxon>Murinae</taxon>
        <taxon>Rattus</taxon>
    </lineage>
</organism>
<reference evidence="1 2" key="1">
    <citation type="submission" date="2005-09" db="EMBL/GenBank/DDBJ databases">
        <authorList>
            <person name="Mural R.J."/>
            <person name="Li P.W."/>
            <person name="Adams M.D."/>
            <person name="Amanatides P.G."/>
            <person name="Baden-Tillson H."/>
            <person name="Barnstead M."/>
            <person name="Chin S.H."/>
            <person name="Dew I."/>
            <person name="Evans C.A."/>
            <person name="Ferriera S."/>
            <person name="Flanigan M."/>
            <person name="Fosler C."/>
            <person name="Glodek A."/>
            <person name="Gu Z."/>
            <person name="Holt R.A."/>
            <person name="Jennings D."/>
            <person name="Kraft C.L."/>
            <person name="Lu F."/>
            <person name="Nguyen T."/>
            <person name="Nusskern D.R."/>
            <person name="Pfannkoch C.M."/>
            <person name="Sitter C."/>
            <person name="Sutton G.G."/>
            <person name="Venter J.C."/>
            <person name="Wang Z."/>
            <person name="Woodage T."/>
            <person name="Zheng X.H."/>
            <person name="Zhong F."/>
        </authorList>
    </citation>
    <scope>NUCLEOTIDE SEQUENCE [LARGE SCALE GENOMIC DNA]</scope>
    <source>
        <strain>BN</strain>
        <strain evidence="2">Sprague-Dawley</strain>
    </source>
</reference>
<dbReference type="EMBL" id="CH473950">
    <property type="protein sequence ID" value="EDM16107.1"/>
    <property type="molecule type" value="Genomic_DNA"/>
</dbReference>
<sequence length="98" mass="10795">MPEYGAFAPAPEGPVSSCCHGQCQPVSLSSWQRDRATRYGIEGSGRGSSHHRALQIMVPSHALPYSASQICGSTSYNRAWWGYGQTVCLVMHEYSRPY</sequence>
<protein>
    <submittedName>
        <fullName evidence="1">Similar to FLJ43860 protein (Predicted)</fullName>
    </submittedName>
</protein>
<name>A6HRW5_RAT</name>
<evidence type="ECO:0000313" key="1">
    <source>
        <dbReference type="EMBL" id="EDM16107.1"/>
    </source>
</evidence>
<proteinExistence type="predicted"/>
<feature type="non-terminal residue" evidence="1">
    <location>
        <position position="98"/>
    </location>
</feature>
<accession>A6HRW5</accession>
<dbReference type="Proteomes" id="UP000234681">
    <property type="component" value="Chromosome 7"/>
</dbReference>
<evidence type="ECO:0000313" key="2">
    <source>
        <dbReference type="Proteomes" id="UP000234681"/>
    </source>
</evidence>
<gene>
    <name evidence="1" type="primary">RGD1559695_predicted</name>
    <name evidence="1" type="ORF">rCG_59511</name>
</gene>